<dbReference type="AlphaFoldDB" id="A0A7S0C502"/>
<organism evidence="2">
    <name type="scientific">Proboscia inermis</name>
    <dbReference type="NCBI Taxonomy" id="420281"/>
    <lineage>
        <taxon>Eukaryota</taxon>
        <taxon>Sar</taxon>
        <taxon>Stramenopiles</taxon>
        <taxon>Ochrophyta</taxon>
        <taxon>Bacillariophyta</taxon>
        <taxon>Coscinodiscophyceae</taxon>
        <taxon>Rhizosoleniophycidae</taxon>
        <taxon>Rhizosoleniales</taxon>
        <taxon>Rhizosoleniaceae</taxon>
        <taxon>Proboscia</taxon>
    </lineage>
</organism>
<accession>A0A7S0C502</accession>
<reference evidence="2" key="1">
    <citation type="submission" date="2021-01" db="EMBL/GenBank/DDBJ databases">
        <authorList>
            <person name="Corre E."/>
            <person name="Pelletier E."/>
            <person name="Niang G."/>
            <person name="Scheremetjew M."/>
            <person name="Finn R."/>
            <person name="Kale V."/>
            <person name="Holt S."/>
            <person name="Cochrane G."/>
            <person name="Meng A."/>
            <person name="Brown T."/>
            <person name="Cohen L."/>
        </authorList>
    </citation>
    <scope>NUCLEOTIDE SEQUENCE</scope>
    <source>
        <strain evidence="2">CCAP1064/1</strain>
    </source>
</reference>
<feature type="region of interest" description="Disordered" evidence="1">
    <location>
        <begin position="81"/>
        <end position="102"/>
    </location>
</feature>
<protein>
    <submittedName>
        <fullName evidence="2">Uncharacterized protein</fullName>
    </submittedName>
</protein>
<feature type="region of interest" description="Disordered" evidence="1">
    <location>
        <begin position="138"/>
        <end position="162"/>
    </location>
</feature>
<name>A0A7S0C502_9STRA</name>
<evidence type="ECO:0000256" key="1">
    <source>
        <dbReference type="SAM" id="MobiDB-lite"/>
    </source>
</evidence>
<feature type="compositionally biased region" description="Basic and acidic residues" evidence="1">
    <location>
        <begin position="81"/>
        <end position="90"/>
    </location>
</feature>
<evidence type="ECO:0000313" key="2">
    <source>
        <dbReference type="EMBL" id="CAD8412149.1"/>
    </source>
</evidence>
<gene>
    <name evidence="2" type="ORF">PINE0816_LOCUS8274</name>
</gene>
<feature type="compositionally biased region" description="Polar residues" evidence="1">
    <location>
        <begin position="45"/>
        <end position="57"/>
    </location>
</feature>
<dbReference type="EMBL" id="HBEL01017352">
    <property type="protein sequence ID" value="CAD8412149.1"/>
    <property type="molecule type" value="Transcribed_RNA"/>
</dbReference>
<feature type="region of interest" description="Disordered" evidence="1">
    <location>
        <begin position="45"/>
        <end position="68"/>
    </location>
</feature>
<sequence length="199" mass="22878">MYPILTHRPMLTSPFCTKWVLFQNGTILPNWMFLVNHIISSQRSTHATPPFNEQTKQTNKHARPNNGNRFLVKLNSKMGKMTDEGNERIPHIPQPQKRGERYRERSIHNPPILPRHRPGAPSIQSHRRFVAQVRPGRQYLSRQPRGGGTGGEAQSPRRRKLPVSRAAYRVTAVVRDAGFARERNHAAVDWDIGELFIDL</sequence>
<proteinExistence type="predicted"/>